<evidence type="ECO:0000259" key="9">
    <source>
        <dbReference type="Pfam" id="PF02770"/>
    </source>
</evidence>
<evidence type="ECO:0000256" key="6">
    <source>
        <dbReference type="RuleBase" id="RU362125"/>
    </source>
</evidence>
<dbReference type="STRING" id="706587.Desti_2149"/>
<feature type="domain" description="Acyl-CoA oxidase/dehydrogenase middle" evidence="9">
    <location>
        <begin position="161"/>
        <end position="267"/>
    </location>
</feature>
<dbReference type="Proteomes" id="UP000006055">
    <property type="component" value="Chromosome"/>
</dbReference>
<dbReference type="PANTHER" id="PTHR42803:SF3">
    <property type="entry name" value="ACYL-COA DEHYDROGENASE-RELATED"/>
    <property type="match status" value="1"/>
</dbReference>
<evidence type="ECO:0000313" key="12">
    <source>
        <dbReference type="EMBL" id="AFM24847.1"/>
    </source>
</evidence>
<feature type="domain" description="Acyl-CoA dehydrogenase/oxidase N-terminal" evidence="10">
    <location>
        <begin position="38"/>
        <end position="155"/>
    </location>
</feature>
<evidence type="ECO:0000256" key="1">
    <source>
        <dbReference type="ARBA" id="ARBA00001974"/>
    </source>
</evidence>
<evidence type="ECO:0000256" key="4">
    <source>
        <dbReference type="ARBA" id="ARBA00022630"/>
    </source>
</evidence>
<dbReference type="InterPro" id="IPR052166">
    <property type="entry name" value="Diverse_Acyl-CoA_DH"/>
</dbReference>
<proteinExistence type="inferred from homology"/>
<comment type="cofactor">
    <cofactor evidence="1 6">
        <name>FAD</name>
        <dbReference type="ChEBI" id="CHEBI:57692"/>
    </cofactor>
</comment>
<evidence type="ECO:0000259" key="10">
    <source>
        <dbReference type="Pfam" id="PF02771"/>
    </source>
</evidence>
<dbReference type="Gene3D" id="1.10.540.10">
    <property type="entry name" value="Acyl-CoA dehydrogenase/oxidase, N-terminal domain"/>
    <property type="match status" value="1"/>
</dbReference>
<dbReference type="Pfam" id="PF12806">
    <property type="entry name" value="Acyl-CoA_dh_C"/>
    <property type="match status" value="1"/>
</dbReference>
<accession>I4C5K6</accession>
<dbReference type="InterPro" id="IPR009100">
    <property type="entry name" value="AcylCoA_DH/oxidase_NM_dom_sf"/>
</dbReference>
<dbReference type="PATRIC" id="fig|706587.4.peg.2471"/>
<dbReference type="GO" id="GO:0050660">
    <property type="term" value="F:flavin adenine dinucleotide binding"/>
    <property type="evidence" value="ECO:0007669"/>
    <property type="project" value="InterPro"/>
</dbReference>
<sequence length="600" mass="66668">MRKFVSERNLRFLLYEVLDTESLTQYEYFQEHNRETFDMVLETALKMGRDMLLPHLEEMDRIPPAMVNGQVKVHPIVKTYMRECGEGGWIAANAPFELGGQQLPTIVTNSCLFIFSAANYSASVYPMLTTGAAHLIEAFGNPELIETFVPKMFAGQWQGTMALTEPQAGSSLAEITTQAEPTDAGYYRIRGQKIFISASDHDGVENIVHLMLARIQGAPPGVRGISLFVVPKLRPDGQGGLTPNDVNVAGLYHKLGYRGAPIAQLSMGENDDCRGYLVGEPHKGLSYMFQMMNEARIGVGVGAAGIASAAYYAALQYTRERQQGRKLTETDPAKPAVLIIEHPDVKRMLLFQRSVVDGGLSLLLQCSKYADLARVTQGEEREKYALLLDVLVPVAKTYPSEMGILAVSQALQCLGGYGYCDEFPVEQFFRDARIHPIHEGTTGIHGLDLLGRKVVMKNGAGFRLFVAEVQKATQAAMGYPNLRNYAERLEAALNSLQEVTSVLAQMGQQRDTEVFLADATLYLELFGIISVGWQWLLQAMAATIKLEGPLPEQDVQFYEGKIFTSKYFFHYELPKTEGLVKRLLEADGLTVRMNDSLFWD</sequence>
<feature type="domain" description="Acetyl-CoA dehydrogenase-like C-terminal" evidence="11">
    <location>
        <begin position="465"/>
        <end position="593"/>
    </location>
</feature>
<dbReference type="InterPro" id="IPR036250">
    <property type="entry name" value="AcylCo_DH-like_C"/>
</dbReference>
<dbReference type="RefSeq" id="WP_014809990.1">
    <property type="nucleotide sequence ID" value="NC_018025.1"/>
</dbReference>
<evidence type="ECO:0000259" key="11">
    <source>
        <dbReference type="Pfam" id="PF12806"/>
    </source>
</evidence>
<keyword evidence="7" id="KW-1133">Transmembrane helix</keyword>
<dbReference type="InterPro" id="IPR046373">
    <property type="entry name" value="Acyl-CoA_Oxase/DH_mid-dom_sf"/>
</dbReference>
<dbReference type="Pfam" id="PF00441">
    <property type="entry name" value="Acyl-CoA_dh_1"/>
    <property type="match status" value="1"/>
</dbReference>
<dbReference type="SUPFAM" id="SSF47203">
    <property type="entry name" value="Acyl-CoA dehydrogenase C-terminal domain-like"/>
    <property type="match status" value="1"/>
</dbReference>
<evidence type="ECO:0000256" key="3">
    <source>
        <dbReference type="ARBA" id="ARBA00011881"/>
    </source>
</evidence>
<keyword evidence="6" id="KW-0560">Oxidoreductase</keyword>
<keyword evidence="13" id="KW-1185">Reference proteome</keyword>
<evidence type="ECO:0000256" key="2">
    <source>
        <dbReference type="ARBA" id="ARBA00009347"/>
    </source>
</evidence>
<dbReference type="AlphaFoldDB" id="I4C5K6"/>
<reference evidence="13" key="1">
    <citation type="submission" date="2012-06" db="EMBL/GenBank/DDBJ databases">
        <title>Complete sequence of chromosome of Desulfomonile tiedjei DSM 6799.</title>
        <authorList>
            <person name="Lucas S."/>
            <person name="Copeland A."/>
            <person name="Lapidus A."/>
            <person name="Glavina del Rio T."/>
            <person name="Dalin E."/>
            <person name="Tice H."/>
            <person name="Bruce D."/>
            <person name="Goodwin L."/>
            <person name="Pitluck S."/>
            <person name="Peters L."/>
            <person name="Ovchinnikova G."/>
            <person name="Zeytun A."/>
            <person name="Lu M."/>
            <person name="Kyrpides N."/>
            <person name="Mavromatis K."/>
            <person name="Ivanova N."/>
            <person name="Brettin T."/>
            <person name="Detter J.C."/>
            <person name="Han C."/>
            <person name="Larimer F."/>
            <person name="Land M."/>
            <person name="Hauser L."/>
            <person name="Markowitz V."/>
            <person name="Cheng J.-F."/>
            <person name="Hugenholtz P."/>
            <person name="Woyke T."/>
            <person name="Wu D."/>
            <person name="Spring S."/>
            <person name="Schroeder M."/>
            <person name="Brambilla E."/>
            <person name="Klenk H.-P."/>
            <person name="Eisen J.A."/>
        </authorList>
    </citation>
    <scope>NUCLEOTIDE SEQUENCE [LARGE SCALE GENOMIC DNA]</scope>
    <source>
        <strain evidence="13">ATCC 49306 / DSM 6799 / DCB-1</strain>
    </source>
</reference>
<dbReference type="KEGG" id="dti:Desti_2149"/>
<dbReference type="InterPro" id="IPR009075">
    <property type="entry name" value="AcylCo_DH/oxidase_C"/>
</dbReference>
<feature type="domain" description="Acyl-CoA dehydrogenase/oxidase C-terminal" evidence="8">
    <location>
        <begin position="283"/>
        <end position="447"/>
    </location>
</feature>
<organism evidence="12 13">
    <name type="scientific">Desulfomonile tiedjei (strain ATCC 49306 / DSM 6799 / DCB-1)</name>
    <dbReference type="NCBI Taxonomy" id="706587"/>
    <lineage>
        <taxon>Bacteria</taxon>
        <taxon>Pseudomonadati</taxon>
        <taxon>Thermodesulfobacteriota</taxon>
        <taxon>Desulfomonilia</taxon>
        <taxon>Desulfomonilales</taxon>
        <taxon>Desulfomonilaceae</taxon>
        <taxon>Desulfomonile</taxon>
    </lineage>
</organism>
<dbReference type="Gene3D" id="1.20.140.10">
    <property type="entry name" value="Butyryl-CoA Dehydrogenase, subunit A, domain 3"/>
    <property type="match status" value="1"/>
</dbReference>
<protein>
    <submittedName>
        <fullName evidence="12">Acyl-CoA dehydrogenase</fullName>
    </submittedName>
</protein>
<feature type="transmembrane region" description="Helical" evidence="7">
    <location>
        <begin position="297"/>
        <end position="315"/>
    </location>
</feature>
<dbReference type="Pfam" id="PF02771">
    <property type="entry name" value="Acyl-CoA_dh_N"/>
    <property type="match status" value="1"/>
</dbReference>
<evidence type="ECO:0000256" key="5">
    <source>
        <dbReference type="ARBA" id="ARBA00022827"/>
    </source>
</evidence>
<name>I4C5K6_DESTA</name>
<dbReference type="InterPro" id="IPR013786">
    <property type="entry name" value="AcylCoA_DH/ox_N"/>
</dbReference>
<dbReference type="HOGENOM" id="CLU_018204_12_2_7"/>
<evidence type="ECO:0000256" key="7">
    <source>
        <dbReference type="SAM" id="Phobius"/>
    </source>
</evidence>
<dbReference type="eggNOG" id="COG1960">
    <property type="taxonomic scope" value="Bacteria"/>
</dbReference>
<gene>
    <name evidence="12" type="ordered locus">Desti_2149</name>
</gene>
<evidence type="ECO:0000313" key="13">
    <source>
        <dbReference type="Proteomes" id="UP000006055"/>
    </source>
</evidence>
<dbReference type="OrthoDB" id="9765339at2"/>
<keyword evidence="7" id="KW-0472">Membrane</keyword>
<keyword evidence="5 6" id="KW-0274">FAD</keyword>
<comment type="subunit">
    <text evidence="3">Homotetramer.</text>
</comment>
<dbReference type="InterPro" id="IPR025878">
    <property type="entry name" value="Acyl-CoA_dh-like_C_dom"/>
</dbReference>
<dbReference type="SUPFAM" id="SSF56645">
    <property type="entry name" value="Acyl-CoA dehydrogenase NM domain-like"/>
    <property type="match status" value="1"/>
</dbReference>
<dbReference type="EMBL" id="CP003360">
    <property type="protein sequence ID" value="AFM24847.1"/>
    <property type="molecule type" value="Genomic_DNA"/>
</dbReference>
<dbReference type="Pfam" id="PF02770">
    <property type="entry name" value="Acyl-CoA_dh_M"/>
    <property type="match status" value="1"/>
</dbReference>
<dbReference type="GO" id="GO:0016627">
    <property type="term" value="F:oxidoreductase activity, acting on the CH-CH group of donors"/>
    <property type="evidence" value="ECO:0007669"/>
    <property type="project" value="InterPro"/>
</dbReference>
<keyword evidence="7" id="KW-0812">Transmembrane</keyword>
<dbReference type="InterPro" id="IPR037069">
    <property type="entry name" value="AcylCoA_DH/ox_N_sf"/>
</dbReference>
<dbReference type="InterPro" id="IPR006091">
    <property type="entry name" value="Acyl-CoA_Oxase/DH_mid-dom"/>
</dbReference>
<keyword evidence="4 6" id="KW-0285">Flavoprotein</keyword>
<evidence type="ECO:0000259" key="8">
    <source>
        <dbReference type="Pfam" id="PF00441"/>
    </source>
</evidence>
<comment type="similarity">
    <text evidence="2 6">Belongs to the acyl-CoA dehydrogenase family.</text>
</comment>
<dbReference type="Gene3D" id="2.40.110.10">
    <property type="entry name" value="Butyryl-CoA Dehydrogenase, subunit A, domain 2"/>
    <property type="match status" value="1"/>
</dbReference>
<dbReference type="PANTHER" id="PTHR42803">
    <property type="entry name" value="ACYL-COA DEHYDROGENASE"/>
    <property type="match status" value="1"/>
</dbReference>